<feature type="compositionally biased region" description="Polar residues" evidence="3">
    <location>
        <begin position="604"/>
        <end position="618"/>
    </location>
</feature>
<name>A0A4Y7SSM5_COPMI</name>
<dbReference type="GO" id="GO:0006351">
    <property type="term" value="P:DNA-templated transcription"/>
    <property type="evidence" value="ECO:0007669"/>
    <property type="project" value="InterPro"/>
</dbReference>
<evidence type="ECO:0000256" key="2">
    <source>
        <dbReference type="ARBA" id="ARBA00023242"/>
    </source>
</evidence>
<dbReference type="EMBL" id="QPFP01000062">
    <property type="protein sequence ID" value="TEB24873.1"/>
    <property type="molecule type" value="Genomic_DNA"/>
</dbReference>
<feature type="region of interest" description="Disordered" evidence="3">
    <location>
        <begin position="640"/>
        <end position="695"/>
    </location>
</feature>
<feature type="compositionally biased region" description="Low complexity" evidence="3">
    <location>
        <begin position="824"/>
        <end position="835"/>
    </location>
</feature>
<dbReference type="InterPro" id="IPR007219">
    <property type="entry name" value="XnlR_reg_dom"/>
</dbReference>
<protein>
    <recommendedName>
        <fullName evidence="4">Xylanolytic transcriptional activator regulatory domain-containing protein</fullName>
    </recommendedName>
</protein>
<dbReference type="CDD" id="cd12148">
    <property type="entry name" value="fungal_TF_MHR"/>
    <property type="match status" value="1"/>
</dbReference>
<evidence type="ECO:0000259" key="4">
    <source>
        <dbReference type="Pfam" id="PF04082"/>
    </source>
</evidence>
<keyword evidence="6" id="KW-1185">Reference proteome</keyword>
<evidence type="ECO:0000256" key="3">
    <source>
        <dbReference type="SAM" id="MobiDB-lite"/>
    </source>
</evidence>
<accession>A0A4Y7SSM5</accession>
<feature type="compositionally biased region" description="Polar residues" evidence="3">
    <location>
        <begin position="667"/>
        <end position="681"/>
    </location>
</feature>
<evidence type="ECO:0000313" key="6">
    <source>
        <dbReference type="Proteomes" id="UP000298030"/>
    </source>
</evidence>
<dbReference type="PANTHER" id="PTHR31001">
    <property type="entry name" value="UNCHARACTERIZED TRANSCRIPTIONAL REGULATORY PROTEIN"/>
    <property type="match status" value="1"/>
</dbReference>
<dbReference type="GO" id="GO:0003677">
    <property type="term" value="F:DNA binding"/>
    <property type="evidence" value="ECO:0007669"/>
    <property type="project" value="InterPro"/>
</dbReference>
<proteinExistence type="predicted"/>
<feature type="region of interest" description="Disordered" evidence="3">
    <location>
        <begin position="798"/>
        <end position="903"/>
    </location>
</feature>
<dbReference type="Pfam" id="PF04082">
    <property type="entry name" value="Fungal_trans"/>
    <property type="match status" value="1"/>
</dbReference>
<dbReference type="GO" id="GO:0008270">
    <property type="term" value="F:zinc ion binding"/>
    <property type="evidence" value="ECO:0007669"/>
    <property type="project" value="InterPro"/>
</dbReference>
<comment type="subcellular location">
    <subcellularLocation>
        <location evidence="1">Nucleus</location>
    </subcellularLocation>
</comment>
<feature type="compositionally biased region" description="Pro residues" evidence="3">
    <location>
        <begin position="652"/>
        <end position="665"/>
    </location>
</feature>
<comment type="caution">
    <text evidence="5">The sequence shown here is derived from an EMBL/GenBank/DDBJ whole genome shotgun (WGS) entry which is preliminary data.</text>
</comment>
<evidence type="ECO:0000256" key="1">
    <source>
        <dbReference type="ARBA" id="ARBA00004123"/>
    </source>
</evidence>
<feature type="compositionally biased region" description="Low complexity" evidence="3">
    <location>
        <begin position="844"/>
        <end position="857"/>
    </location>
</feature>
<feature type="region of interest" description="Disordered" evidence="3">
    <location>
        <begin position="599"/>
        <end position="625"/>
    </location>
</feature>
<dbReference type="PANTHER" id="PTHR31001:SF56">
    <property type="entry name" value="ZN(2)-C6 FUNGAL-TYPE DOMAIN-CONTAINING PROTEIN"/>
    <property type="match status" value="1"/>
</dbReference>
<dbReference type="GO" id="GO:0005634">
    <property type="term" value="C:nucleus"/>
    <property type="evidence" value="ECO:0007669"/>
    <property type="project" value="UniProtKB-SubCell"/>
</dbReference>
<reference evidence="5 6" key="1">
    <citation type="journal article" date="2019" name="Nat. Ecol. Evol.">
        <title>Megaphylogeny resolves global patterns of mushroom evolution.</title>
        <authorList>
            <person name="Varga T."/>
            <person name="Krizsan K."/>
            <person name="Foldi C."/>
            <person name="Dima B."/>
            <person name="Sanchez-Garcia M."/>
            <person name="Sanchez-Ramirez S."/>
            <person name="Szollosi G.J."/>
            <person name="Szarkandi J.G."/>
            <person name="Papp V."/>
            <person name="Albert L."/>
            <person name="Andreopoulos W."/>
            <person name="Angelini C."/>
            <person name="Antonin V."/>
            <person name="Barry K.W."/>
            <person name="Bougher N.L."/>
            <person name="Buchanan P."/>
            <person name="Buyck B."/>
            <person name="Bense V."/>
            <person name="Catcheside P."/>
            <person name="Chovatia M."/>
            <person name="Cooper J."/>
            <person name="Damon W."/>
            <person name="Desjardin D."/>
            <person name="Finy P."/>
            <person name="Geml J."/>
            <person name="Haridas S."/>
            <person name="Hughes K."/>
            <person name="Justo A."/>
            <person name="Karasinski D."/>
            <person name="Kautmanova I."/>
            <person name="Kiss B."/>
            <person name="Kocsube S."/>
            <person name="Kotiranta H."/>
            <person name="LaButti K.M."/>
            <person name="Lechner B.E."/>
            <person name="Liimatainen K."/>
            <person name="Lipzen A."/>
            <person name="Lukacs Z."/>
            <person name="Mihaltcheva S."/>
            <person name="Morgado L.N."/>
            <person name="Niskanen T."/>
            <person name="Noordeloos M.E."/>
            <person name="Ohm R.A."/>
            <person name="Ortiz-Santana B."/>
            <person name="Ovrebo C."/>
            <person name="Racz N."/>
            <person name="Riley R."/>
            <person name="Savchenko A."/>
            <person name="Shiryaev A."/>
            <person name="Soop K."/>
            <person name="Spirin V."/>
            <person name="Szebenyi C."/>
            <person name="Tomsovsky M."/>
            <person name="Tulloss R.E."/>
            <person name="Uehling J."/>
            <person name="Grigoriev I.V."/>
            <person name="Vagvolgyi C."/>
            <person name="Papp T."/>
            <person name="Martin F.M."/>
            <person name="Miettinen O."/>
            <person name="Hibbett D.S."/>
            <person name="Nagy L.G."/>
        </authorList>
    </citation>
    <scope>NUCLEOTIDE SEQUENCE [LARGE SCALE GENOMIC DNA]</scope>
    <source>
        <strain evidence="5 6">FP101781</strain>
    </source>
</reference>
<sequence length="951" mass="103985">MPPEPKQAKLRRKASRKELDEFRFDGTHARELELKRNRGPTLTLFVRPTQTQDQMRQANPMSIVHSSSAATEHLHKRIAKLSTRVRLLEDALASLQSKHSTEPHPLLHAELLSASHQLTGAAGPSSREGGEGQLGRGENGEIIDAFGTLSISQHGVARFFGPTGGSESFPFTPLGTPPDVQEMIERQHLPEEERALGYCKVYFEQALTRGQVVAEMLPAIYKRGLDEEEWAGPHDLALLFMVFAIGALAGGGVHILASNPPLAEHFYQIARACLSLQPVLEKPSIVTIQSLHLMSVYGAMSGSDMRSETSMEMTWSLITMAAHLGQTIGLHRDSARWGLSPRMVQRRRILFWDLFVADTWQSLNTDELWSFRFAAEVVAEVTARTLTAEGPSYATIMELDRKVREFPLPESMQQRGAKMGEGEANDAGGDYVTSFQKCVLDHIRETILLYIHRSFFAQAIIDHPENPLKSAYAPSFLASYRASSTILEVSARFWTMWTFAFTAAVVFGTVVTRGPRSPLAKSAMRELEQACVLFSKAAIYSTRATKALPILRKLNEKAHYALQAAQANDQDAGIHWSVKQEDTEDELRIFAGAHALRLGGGSDRAQSGGPTETATPNTVTGAPGGSGMVGVGVGVGVGGGGCPKLDSQPSARLPPPALTLPPPEYGPTSSGLFHSQQQAGPSSCGDPHTATAVPPPDRAAYRAWDAVLRDAAAWEWWDADVWRFGRFEDGYLGALTTAAGRWSNSASAGMGRWIIRQHQQQSYAPYTAPPEPRRSIPGLQAFDWSAAPVGRDVFVPDRRRRYPNSSSEEVSSNVGLGGSGEYGYHPSPQQQQQHHPQQHHHQSSHPYHQTQQHSHSQQQHHHQHQHQPPTPTTPQYHPMYSAFGASPPPAMTTRMSTSGAGGPSAMAGVQHVAATNADLADLGIASSDSRLDEKWSMFMSESGILEPGFRG</sequence>
<organism evidence="5 6">
    <name type="scientific">Coprinellus micaceus</name>
    <name type="common">Glistening ink-cap mushroom</name>
    <name type="synonym">Coprinus micaceus</name>
    <dbReference type="NCBI Taxonomy" id="71717"/>
    <lineage>
        <taxon>Eukaryota</taxon>
        <taxon>Fungi</taxon>
        <taxon>Dikarya</taxon>
        <taxon>Basidiomycota</taxon>
        <taxon>Agaricomycotina</taxon>
        <taxon>Agaricomycetes</taxon>
        <taxon>Agaricomycetidae</taxon>
        <taxon>Agaricales</taxon>
        <taxon>Agaricineae</taxon>
        <taxon>Psathyrellaceae</taxon>
        <taxon>Coprinellus</taxon>
    </lineage>
</organism>
<evidence type="ECO:0000313" key="5">
    <source>
        <dbReference type="EMBL" id="TEB24873.1"/>
    </source>
</evidence>
<dbReference type="InterPro" id="IPR050613">
    <property type="entry name" value="Sec_Metabolite_Reg"/>
</dbReference>
<feature type="domain" description="Xylanolytic transcriptional activator regulatory" evidence="4">
    <location>
        <begin position="233"/>
        <end position="364"/>
    </location>
</feature>
<feature type="region of interest" description="Disordered" evidence="3">
    <location>
        <begin position="117"/>
        <end position="138"/>
    </location>
</feature>
<dbReference type="AlphaFoldDB" id="A0A4Y7SSM5"/>
<keyword evidence="2" id="KW-0539">Nucleus</keyword>
<gene>
    <name evidence="5" type="ORF">FA13DRAFT_1756766</name>
</gene>
<dbReference type="Proteomes" id="UP000298030">
    <property type="component" value="Unassembled WGS sequence"/>
</dbReference>
<dbReference type="OrthoDB" id="424974at2759"/>
<feature type="compositionally biased region" description="Low complexity" evidence="3">
    <location>
        <begin position="804"/>
        <end position="814"/>
    </location>
</feature>